<feature type="site" description="Important for substrate specificity" evidence="6">
    <location>
        <position position="12"/>
    </location>
</feature>
<dbReference type="CDD" id="cd00555">
    <property type="entry name" value="Maf"/>
    <property type="match status" value="1"/>
</dbReference>
<evidence type="ECO:0000256" key="1">
    <source>
        <dbReference type="ARBA" id="ARBA00001968"/>
    </source>
</evidence>
<accession>W8T3V0</accession>
<reference evidence="7 8" key="1">
    <citation type="journal article" date="2014" name="Genome Announc.">
        <title>Complete Genome Sequence of Amino Acid-Utilizing Eubacterium acidaminophilum al-2 (DSM 3953).</title>
        <authorList>
            <person name="Poehlein A."/>
            <person name="Andreesen J.R."/>
            <person name="Daniel R."/>
        </authorList>
    </citation>
    <scope>NUCLEOTIDE SEQUENCE [LARGE SCALE GENOMIC DNA]</scope>
    <source>
        <strain evidence="7 8">DSM 3953</strain>
    </source>
</reference>
<evidence type="ECO:0000256" key="4">
    <source>
        <dbReference type="ARBA" id="ARBA00022801"/>
    </source>
</evidence>
<dbReference type="PATRIC" id="fig|1286171.3.peg.1096"/>
<keyword evidence="5 6" id="KW-0546">Nucleotide metabolism</keyword>
<proteinExistence type="inferred from homology"/>
<dbReference type="PIRSF" id="PIRSF006305">
    <property type="entry name" value="Maf"/>
    <property type="match status" value="1"/>
</dbReference>
<evidence type="ECO:0000313" key="8">
    <source>
        <dbReference type="Proteomes" id="UP000019591"/>
    </source>
</evidence>
<keyword evidence="8" id="KW-1185">Reference proteome</keyword>
<dbReference type="STRING" id="1286171.EAL2_c11480"/>
<dbReference type="PANTHER" id="PTHR43213">
    <property type="entry name" value="BIFUNCTIONAL DTTP/UTP PYROPHOSPHATASE/METHYLTRANSFERASE PROTEIN-RELATED"/>
    <property type="match status" value="1"/>
</dbReference>
<evidence type="ECO:0000256" key="6">
    <source>
        <dbReference type="HAMAP-Rule" id="MF_00528"/>
    </source>
</evidence>
<dbReference type="FunFam" id="3.90.950.10:FF:000005">
    <property type="entry name" value="7-methyl-GTP pyrophosphatase"/>
    <property type="match status" value="1"/>
</dbReference>
<dbReference type="InterPro" id="IPR029001">
    <property type="entry name" value="ITPase-like_fam"/>
</dbReference>
<dbReference type="AlphaFoldDB" id="W8T3V0"/>
<comment type="catalytic activity">
    <reaction evidence="6">
        <text>dTTP + H2O = dTMP + diphosphate + H(+)</text>
        <dbReference type="Rhea" id="RHEA:28534"/>
        <dbReference type="ChEBI" id="CHEBI:15377"/>
        <dbReference type="ChEBI" id="CHEBI:15378"/>
        <dbReference type="ChEBI" id="CHEBI:33019"/>
        <dbReference type="ChEBI" id="CHEBI:37568"/>
        <dbReference type="ChEBI" id="CHEBI:63528"/>
        <dbReference type="EC" id="3.6.1.9"/>
    </reaction>
</comment>
<keyword evidence="4 6" id="KW-0378">Hydrolase</keyword>
<protein>
    <recommendedName>
        <fullName evidence="6">dTTP/UTP pyrophosphatase</fullName>
        <shortName evidence="6">dTTPase/UTPase</shortName>
        <ecNumber evidence="6">3.6.1.9</ecNumber>
    </recommendedName>
    <alternativeName>
        <fullName evidence="6">Nucleoside triphosphate pyrophosphatase</fullName>
    </alternativeName>
    <alternativeName>
        <fullName evidence="6">Nucleotide pyrophosphatase</fullName>
        <shortName evidence="6">Nucleotide PPase</shortName>
    </alternativeName>
</protein>
<comment type="subcellular location">
    <subcellularLocation>
        <location evidence="2 6">Cytoplasm</location>
    </subcellularLocation>
</comment>
<dbReference type="InterPro" id="IPR003697">
    <property type="entry name" value="Maf-like"/>
</dbReference>
<dbReference type="GO" id="GO:0036218">
    <property type="term" value="F:dTTP diphosphatase activity"/>
    <property type="evidence" value="ECO:0007669"/>
    <property type="project" value="RHEA"/>
</dbReference>
<dbReference type="SUPFAM" id="SSF52972">
    <property type="entry name" value="ITPase-like"/>
    <property type="match status" value="1"/>
</dbReference>
<dbReference type="Gene3D" id="3.90.950.10">
    <property type="match status" value="1"/>
</dbReference>
<feature type="site" description="Important for substrate specificity" evidence="6">
    <location>
        <position position="153"/>
    </location>
</feature>
<dbReference type="eggNOG" id="COG0424">
    <property type="taxonomic scope" value="Bacteria"/>
</dbReference>
<dbReference type="KEGG" id="eac:EAL2_c11480"/>
<feature type="active site" description="Proton acceptor" evidence="6">
    <location>
        <position position="70"/>
    </location>
</feature>
<dbReference type="EMBL" id="CP007452">
    <property type="protein sequence ID" value="AHM56444.1"/>
    <property type="molecule type" value="Genomic_DNA"/>
</dbReference>
<feature type="site" description="Important for substrate specificity" evidence="6">
    <location>
        <position position="71"/>
    </location>
</feature>
<sequence length="199" mass="21728">MNRIILASASPRRRELLGQMGLEFEIVVEEVDETLENEMEPCEVVKQLALKKALAVKGKIDEDCVVIGADTVVAYGGRVLGKPQSAEDAFNMLSMLSGKRHKVCTGVAVVGRGKSEVFCEETSVYMKSISGEEIWAYIGTGEPYDKAGAYGIQGLGALLVEKIEGDYNNVVGLPISRLYEVLKKEGLGNFIWHGDQKDI</sequence>
<dbReference type="HOGENOM" id="CLU_040416_0_0_9"/>
<dbReference type="OrthoDB" id="9807767at2"/>
<comment type="caution">
    <text evidence="6">Lacks conserved residue(s) required for the propagation of feature annotation.</text>
</comment>
<dbReference type="GO" id="GO:0005737">
    <property type="term" value="C:cytoplasm"/>
    <property type="evidence" value="ECO:0007669"/>
    <property type="project" value="UniProtKB-SubCell"/>
</dbReference>
<evidence type="ECO:0000256" key="2">
    <source>
        <dbReference type="ARBA" id="ARBA00004496"/>
    </source>
</evidence>
<dbReference type="Pfam" id="PF02545">
    <property type="entry name" value="Maf"/>
    <property type="match status" value="1"/>
</dbReference>
<gene>
    <name evidence="7" type="ORF">EAL2_c11480</name>
</gene>
<comment type="catalytic activity">
    <reaction evidence="6">
        <text>UTP + H2O = UMP + diphosphate + H(+)</text>
        <dbReference type="Rhea" id="RHEA:29395"/>
        <dbReference type="ChEBI" id="CHEBI:15377"/>
        <dbReference type="ChEBI" id="CHEBI:15378"/>
        <dbReference type="ChEBI" id="CHEBI:33019"/>
        <dbReference type="ChEBI" id="CHEBI:46398"/>
        <dbReference type="ChEBI" id="CHEBI:57865"/>
        <dbReference type="EC" id="3.6.1.9"/>
    </reaction>
</comment>
<name>W8T3V0_PEPAC</name>
<evidence type="ECO:0000313" key="7">
    <source>
        <dbReference type="EMBL" id="AHM56444.1"/>
    </source>
</evidence>
<dbReference type="NCBIfam" id="TIGR00172">
    <property type="entry name" value="maf"/>
    <property type="match status" value="1"/>
</dbReference>
<dbReference type="PANTHER" id="PTHR43213:SF5">
    <property type="entry name" value="BIFUNCTIONAL DTTP_UTP PYROPHOSPHATASE_METHYLTRANSFERASE PROTEIN-RELATED"/>
    <property type="match status" value="1"/>
</dbReference>
<organism evidence="7 8">
    <name type="scientific">Peptoclostridium acidaminophilum DSM 3953</name>
    <dbReference type="NCBI Taxonomy" id="1286171"/>
    <lineage>
        <taxon>Bacteria</taxon>
        <taxon>Bacillati</taxon>
        <taxon>Bacillota</taxon>
        <taxon>Clostridia</taxon>
        <taxon>Peptostreptococcales</taxon>
        <taxon>Peptoclostridiaceae</taxon>
        <taxon>Peptoclostridium</taxon>
    </lineage>
</organism>
<dbReference type="Proteomes" id="UP000019591">
    <property type="component" value="Chromosome"/>
</dbReference>
<dbReference type="HAMAP" id="MF_00528">
    <property type="entry name" value="Maf"/>
    <property type="match status" value="1"/>
</dbReference>
<comment type="function">
    <text evidence="6">Nucleoside triphosphate pyrophosphatase that hydrolyzes dTTP and UTP. May have a dual role in cell division arrest and in preventing the incorporation of modified nucleotides into cellular nucleic acids.</text>
</comment>
<evidence type="ECO:0000256" key="5">
    <source>
        <dbReference type="ARBA" id="ARBA00023080"/>
    </source>
</evidence>
<keyword evidence="3 6" id="KW-0963">Cytoplasm</keyword>
<comment type="similarity">
    <text evidence="6">Belongs to the Maf family. YhdE subfamily.</text>
</comment>
<dbReference type="GO" id="GO:0036221">
    <property type="term" value="F:UTP diphosphatase activity"/>
    <property type="evidence" value="ECO:0007669"/>
    <property type="project" value="RHEA"/>
</dbReference>
<comment type="cofactor">
    <cofactor evidence="1 6">
        <name>a divalent metal cation</name>
        <dbReference type="ChEBI" id="CHEBI:60240"/>
    </cofactor>
</comment>
<evidence type="ECO:0000256" key="3">
    <source>
        <dbReference type="ARBA" id="ARBA00022490"/>
    </source>
</evidence>
<dbReference type="GO" id="GO:0009117">
    <property type="term" value="P:nucleotide metabolic process"/>
    <property type="evidence" value="ECO:0007669"/>
    <property type="project" value="UniProtKB-KW"/>
</dbReference>
<dbReference type="EC" id="3.6.1.9" evidence="6"/>
<dbReference type="RefSeq" id="WP_025435448.1">
    <property type="nucleotide sequence ID" value="NZ_CP007452.1"/>
</dbReference>